<comment type="caution">
    <text evidence="2">The sequence shown here is derived from an EMBL/GenBank/DDBJ whole genome shotgun (WGS) entry which is preliminary data.</text>
</comment>
<dbReference type="Pfam" id="PF05050">
    <property type="entry name" value="Methyltransf_21"/>
    <property type="match status" value="1"/>
</dbReference>
<dbReference type="Gene3D" id="3.40.50.150">
    <property type="entry name" value="Vaccinia Virus protein VP39"/>
    <property type="match status" value="1"/>
</dbReference>
<proteinExistence type="predicted"/>
<dbReference type="GO" id="GO:0008168">
    <property type="term" value="F:methyltransferase activity"/>
    <property type="evidence" value="ECO:0007669"/>
    <property type="project" value="UniProtKB-KW"/>
</dbReference>
<keyword evidence="2" id="KW-0808">Transferase</keyword>
<dbReference type="PANTHER" id="PTHR34203:SF15">
    <property type="entry name" value="SLL1173 PROTEIN"/>
    <property type="match status" value="1"/>
</dbReference>
<dbReference type="SUPFAM" id="SSF53335">
    <property type="entry name" value="S-adenosyl-L-methionine-dependent methyltransferases"/>
    <property type="match status" value="1"/>
</dbReference>
<dbReference type="InterPro" id="IPR006342">
    <property type="entry name" value="FkbM_mtfrase"/>
</dbReference>
<accession>A0A926WFV7</accession>
<organism evidence="2 3">
    <name type="scientific">Anabaena sphaerica FACHB-251</name>
    <dbReference type="NCBI Taxonomy" id="2692883"/>
    <lineage>
        <taxon>Bacteria</taxon>
        <taxon>Bacillati</taxon>
        <taxon>Cyanobacteriota</taxon>
        <taxon>Cyanophyceae</taxon>
        <taxon>Nostocales</taxon>
        <taxon>Nostocaceae</taxon>
        <taxon>Anabaena</taxon>
    </lineage>
</organism>
<dbReference type="AlphaFoldDB" id="A0A926WFV7"/>
<dbReference type="PANTHER" id="PTHR34203">
    <property type="entry name" value="METHYLTRANSFERASE, FKBM FAMILY PROTEIN"/>
    <property type="match status" value="1"/>
</dbReference>
<dbReference type="GO" id="GO:0032259">
    <property type="term" value="P:methylation"/>
    <property type="evidence" value="ECO:0007669"/>
    <property type="project" value="UniProtKB-KW"/>
</dbReference>
<keyword evidence="3" id="KW-1185">Reference proteome</keyword>
<evidence type="ECO:0000259" key="1">
    <source>
        <dbReference type="Pfam" id="PF05050"/>
    </source>
</evidence>
<evidence type="ECO:0000313" key="2">
    <source>
        <dbReference type="EMBL" id="MBD2292363.1"/>
    </source>
</evidence>
<keyword evidence="2" id="KW-0489">Methyltransferase</keyword>
<gene>
    <name evidence="2" type="ORF">H6G06_02420</name>
</gene>
<feature type="domain" description="Methyltransferase FkbM" evidence="1">
    <location>
        <begin position="94"/>
        <end position="252"/>
    </location>
</feature>
<dbReference type="EMBL" id="JACJQU010000001">
    <property type="protein sequence ID" value="MBD2292363.1"/>
    <property type="molecule type" value="Genomic_DNA"/>
</dbReference>
<evidence type="ECO:0000313" key="3">
    <source>
        <dbReference type="Proteomes" id="UP000662185"/>
    </source>
</evidence>
<dbReference type="InterPro" id="IPR029063">
    <property type="entry name" value="SAM-dependent_MTases_sf"/>
</dbReference>
<dbReference type="Proteomes" id="UP000662185">
    <property type="component" value="Unassembled WGS sequence"/>
</dbReference>
<dbReference type="RefSeq" id="WP_190556703.1">
    <property type="nucleotide sequence ID" value="NZ_JACJQU010000001.1"/>
</dbReference>
<dbReference type="InterPro" id="IPR052514">
    <property type="entry name" value="SAM-dependent_MTase"/>
</dbReference>
<dbReference type="NCBIfam" id="TIGR01444">
    <property type="entry name" value="fkbM_fam"/>
    <property type="match status" value="1"/>
</dbReference>
<reference evidence="3" key="1">
    <citation type="journal article" date="2020" name="ISME J.">
        <title>Comparative genomics reveals insights into cyanobacterial evolution and habitat adaptation.</title>
        <authorList>
            <person name="Chen M.Y."/>
            <person name="Teng W.K."/>
            <person name="Zhao L."/>
            <person name="Hu C.X."/>
            <person name="Zhou Y.K."/>
            <person name="Han B.P."/>
            <person name="Song L.R."/>
            <person name="Shu W.S."/>
        </authorList>
    </citation>
    <scope>NUCLEOTIDE SEQUENCE [LARGE SCALE GENOMIC DNA]</scope>
    <source>
        <strain evidence="3">FACHB-251</strain>
    </source>
</reference>
<name>A0A926WFV7_9NOST</name>
<sequence length="293" mass="33463">MDHKNIFAIETIKYIWTHPNCKNTKIQSILKFVSWQLYKRLTQKYIDIQLVNNIKIRCHTDSRSAAAALYCGLYDYHDMNFLLRYLRAEDSFLDIGANIGIYTLLAASIIKNGTIYSFEALPKNYTRLEENIRINQLDQVKTYSLAISNLIGNIALNLAEGDSMPFISTQSHEKTLTVKTDTLNNILNNESLSKLTLAKIDIEGAELLALKGATSLLKKQLPHVWIMEINNAVSNFDYNKEDLVNFLQDYGYGLFQYNADNNQIIPITLEQQQGNNVLVIANSCVEFVHDRLN</sequence>
<protein>
    <submittedName>
        <fullName evidence="2">FkbM family methyltransferase</fullName>
    </submittedName>
</protein>